<evidence type="ECO:0000256" key="3">
    <source>
        <dbReference type="ARBA" id="ARBA00022827"/>
    </source>
</evidence>
<dbReference type="PRINTS" id="PR00420">
    <property type="entry name" value="RNGMNOXGNASE"/>
</dbReference>
<dbReference type="Pfam" id="PF01494">
    <property type="entry name" value="FAD_binding_3"/>
    <property type="match status" value="1"/>
</dbReference>
<dbReference type="Gene3D" id="3.50.50.60">
    <property type="entry name" value="FAD/NAD(P)-binding domain"/>
    <property type="match status" value="1"/>
</dbReference>
<evidence type="ECO:0000259" key="5">
    <source>
        <dbReference type="Pfam" id="PF01494"/>
    </source>
</evidence>
<reference evidence="6 7" key="1">
    <citation type="submission" date="2021-03" db="EMBL/GenBank/DDBJ databases">
        <title>Sequencing the genomes of 1000 actinobacteria strains.</title>
        <authorList>
            <person name="Klenk H.-P."/>
        </authorList>
    </citation>
    <scope>NUCLEOTIDE SEQUENCE [LARGE SCALE GENOMIC DNA]</scope>
    <source>
        <strain evidence="6 7">DSM 14564</strain>
    </source>
</reference>
<dbReference type="InterPro" id="IPR002938">
    <property type="entry name" value="FAD-bd"/>
</dbReference>
<comment type="cofactor">
    <cofactor evidence="1">
        <name>FAD</name>
        <dbReference type="ChEBI" id="CHEBI:57692"/>
    </cofactor>
</comment>
<dbReference type="SUPFAM" id="SSF51905">
    <property type="entry name" value="FAD/NAD(P)-binding domain"/>
    <property type="match status" value="1"/>
</dbReference>
<evidence type="ECO:0000313" key="6">
    <source>
        <dbReference type="EMBL" id="MBP2410922.1"/>
    </source>
</evidence>
<keyword evidence="3" id="KW-0274">FAD</keyword>
<accession>A0ABS4YRA4</accession>
<keyword evidence="2" id="KW-0285">Flavoprotein</keyword>
<evidence type="ECO:0000256" key="1">
    <source>
        <dbReference type="ARBA" id="ARBA00001974"/>
    </source>
</evidence>
<sequence length="256" mass="27227">MARSDLVRILQAAVPDTVRITRRRIEDVRPLRDEADLLLGADGTHSLVRRSGWPGAAARSHGVTVLRGTADIDPPEVAETWGGGWLVGITPLAGATRTGTAPAGTNWFACLPEHRTPSVAEDLAHLRDVVGGRRAPIETLLDAIRPETTLVHGIHTVPAIAPVRQNVALLGDAAHAMAPNLGHGANTALEDADALAAALRERSSIPAALRDYALRRAAVDQAWRLGSAVMLQMAMMQSRAGLRDRALRRIASLGPL</sequence>
<keyword evidence="7" id="KW-1185">Reference proteome</keyword>
<proteinExistence type="predicted"/>
<dbReference type="PANTHER" id="PTHR46496">
    <property type="match status" value="1"/>
</dbReference>
<keyword evidence="4" id="KW-0560">Oxidoreductase</keyword>
<dbReference type="Proteomes" id="UP000698222">
    <property type="component" value="Unassembled WGS sequence"/>
</dbReference>
<comment type="caution">
    <text evidence="6">The sequence shown here is derived from an EMBL/GenBank/DDBJ whole genome shotgun (WGS) entry which is preliminary data.</text>
</comment>
<organism evidence="6 7">
    <name type="scientific">Brachybacterium fresconis</name>
    <dbReference type="NCBI Taxonomy" id="173363"/>
    <lineage>
        <taxon>Bacteria</taxon>
        <taxon>Bacillati</taxon>
        <taxon>Actinomycetota</taxon>
        <taxon>Actinomycetes</taxon>
        <taxon>Micrococcales</taxon>
        <taxon>Dermabacteraceae</taxon>
        <taxon>Brachybacterium</taxon>
    </lineage>
</organism>
<feature type="domain" description="FAD-binding" evidence="5">
    <location>
        <begin position="165"/>
        <end position="219"/>
    </location>
</feature>
<protein>
    <submittedName>
        <fullName evidence="6">2-polyprenyl-6-methoxyphenol hydroxylase-like FAD-dependent oxidoreductase</fullName>
    </submittedName>
</protein>
<dbReference type="InterPro" id="IPR036188">
    <property type="entry name" value="FAD/NAD-bd_sf"/>
</dbReference>
<dbReference type="PANTHER" id="PTHR46496:SF1">
    <property type="entry name" value="ZEAXANTHIN EPOXIDASE, CHLOROPLASTIC"/>
    <property type="match status" value="1"/>
</dbReference>
<gene>
    <name evidence="6" type="ORF">JOF44_003825</name>
</gene>
<name>A0ABS4YRA4_9MICO</name>
<dbReference type="EMBL" id="JAGIOC010000001">
    <property type="protein sequence ID" value="MBP2410922.1"/>
    <property type="molecule type" value="Genomic_DNA"/>
</dbReference>
<evidence type="ECO:0000256" key="4">
    <source>
        <dbReference type="ARBA" id="ARBA00023002"/>
    </source>
</evidence>
<evidence type="ECO:0000313" key="7">
    <source>
        <dbReference type="Proteomes" id="UP000698222"/>
    </source>
</evidence>
<evidence type="ECO:0000256" key="2">
    <source>
        <dbReference type="ARBA" id="ARBA00022630"/>
    </source>
</evidence>
<dbReference type="Gene3D" id="3.30.9.30">
    <property type="match status" value="1"/>
</dbReference>